<comment type="caution">
    <text evidence="1">The sequence shown here is derived from an EMBL/GenBank/DDBJ whole genome shotgun (WGS) entry which is preliminary data.</text>
</comment>
<organism evidence="1 2">
    <name type="scientific">Datura stramonium</name>
    <name type="common">Jimsonweed</name>
    <name type="synonym">Common thornapple</name>
    <dbReference type="NCBI Taxonomy" id="4076"/>
    <lineage>
        <taxon>Eukaryota</taxon>
        <taxon>Viridiplantae</taxon>
        <taxon>Streptophyta</taxon>
        <taxon>Embryophyta</taxon>
        <taxon>Tracheophyta</taxon>
        <taxon>Spermatophyta</taxon>
        <taxon>Magnoliopsida</taxon>
        <taxon>eudicotyledons</taxon>
        <taxon>Gunneridae</taxon>
        <taxon>Pentapetalae</taxon>
        <taxon>asterids</taxon>
        <taxon>lamiids</taxon>
        <taxon>Solanales</taxon>
        <taxon>Solanaceae</taxon>
        <taxon>Solanoideae</taxon>
        <taxon>Datureae</taxon>
        <taxon>Datura</taxon>
    </lineage>
</organism>
<gene>
    <name evidence="1" type="ORF">HAX54_015619</name>
</gene>
<name>A0ABS8RG40_DATST</name>
<accession>A0ABS8RG40</accession>
<dbReference type="EMBL" id="JACEIK010000002">
    <property type="protein sequence ID" value="MCD7445894.1"/>
    <property type="molecule type" value="Genomic_DNA"/>
</dbReference>
<dbReference type="Proteomes" id="UP000823775">
    <property type="component" value="Unassembled WGS sequence"/>
</dbReference>
<protein>
    <submittedName>
        <fullName evidence="1">Uncharacterized protein</fullName>
    </submittedName>
</protein>
<evidence type="ECO:0000313" key="2">
    <source>
        <dbReference type="Proteomes" id="UP000823775"/>
    </source>
</evidence>
<reference evidence="1 2" key="1">
    <citation type="journal article" date="2021" name="BMC Genomics">
        <title>Datura genome reveals duplications of psychoactive alkaloid biosynthetic genes and high mutation rate following tissue culture.</title>
        <authorList>
            <person name="Rajewski A."/>
            <person name="Carter-House D."/>
            <person name="Stajich J."/>
            <person name="Litt A."/>
        </authorList>
    </citation>
    <scope>NUCLEOTIDE SEQUENCE [LARGE SCALE GENOMIC DNA]</scope>
    <source>
        <strain evidence="1">AR-01</strain>
    </source>
</reference>
<keyword evidence="2" id="KW-1185">Reference proteome</keyword>
<evidence type="ECO:0000313" key="1">
    <source>
        <dbReference type="EMBL" id="MCD7445894.1"/>
    </source>
</evidence>
<proteinExistence type="predicted"/>
<sequence>MPKNGFVITQHISSKLGSVVAEDSLKLFIGDIVDWRQMEKGQLVTVSPEKKKRVTILVWLVVAEWLGKAKNEIGTSFSIVILAGGAEGDGEVWWLGAFRWRWRRRSLVWLDDINGGDSGVSLVEREKRGVSLLVRWFHQRNTATTTQCWPERKKRKGRDRDLSG</sequence>